<protein>
    <recommendedName>
        <fullName evidence="5">RxLR effector protein</fullName>
    </recommendedName>
</protein>
<evidence type="ECO:0000313" key="4">
    <source>
        <dbReference type="Proteomes" id="UP001163846"/>
    </source>
</evidence>
<gene>
    <name evidence="3" type="ORF">F5878DRAFT_713430</name>
</gene>
<sequence length="245" mass="26836">MTRSTASRAVAVFIIGAAISSGVLAAPAPSPMTPTMTGAQTQGLISRSSDGPVRPRNLLLANVAELSMPTIVPRQNANRLTFDEPEYGEDAIEPKVPVSVNLLKRGNTPSAAGGITKKAAIKYLKKHSSEASTYITSIQSEWDHARMTGSNRLRVLADKDRTGLSHGVRLRELFDTLNAAQDPRFNDLKTTTTNLWWEVVDWFGDQALVRITSKFNLYEKLHRDNLTHLNAKKNVNSSRIAAKKG</sequence>
<reference evidence="3" key="1">
    <citation type="submission" date="2022-08" db="EMBL/GenBank/DDBJ databases">
        <authorList>
            <consortium name="DOE Joint Genome Institute"/>
            <person name="Min B."/>
            <person name="Riley R."/>
            <person name="Sierra-Patev S."/>
            <person name="Naranjo-Ortiz M."/>
            <person name="Looney B."/>
            <person name="Konkel Z."/>
            <person name="Slot J.C."/>
            <person name="Sakamoto Y."/>
            <person name="Steenwyk J.L."/>
            <person name="Rokas A."/>
            <person name="Carro J."/>
            <person name="Camarero S."/>
            <person name="Ferreira P."/>
            <person name="Molpeceres G."/>
            <person name="Ruiz-Duenas F.J."/>
            <person name="Serrano A."/>
            <person name="Henrissat B."/>
            <person name="Drula E."/>
            <person name="Hughes K.W."/>
            <person name="Mata J.L."/>
            <person name="Ishikawa N.K."/>
            <person name="Vargas-Isla R."/>
            <person name="Ushijima S."/>
            <person name="Smith C.A."/>
            <person name="Ahrendt S."/>
            <person name="Andreopoulos W."/>
            <person name="He G."/>
            <person name="Labutti K."/>
            <person name="Lipzen A."/>
            <person name="Ng V."/>
            <person name="Sandor L."/>
            <person name="Barry K."/>
            <person name="Martinez A.T."/>
            <person name="Xiao Y."/>
            <person name="Gibbons J.G."/>
            <person name="Terashima K."/>
            <person name="Hibbett D.S."/>
            <person name="Grigoriev I.V."/>
        </authorList>
    </citation>
    <scope>NUCLEOTIDE SEQUENCE</scope>
    <source>
        <strain evidence="3">TFB9207</strain>
    </source>
</reference>
<feature type="signal peptide" evidence="2">
    <location>
        <begin position="1"/>
        <end position="25"/>
    </location>
</feature>
<name>A0AA38NYN8_9AGAR</name>
<dbReference type="AlphaFoldDB" id="A0AA38NYN8"/>
<feature type="compositionally biased region" description="Polar residues" evidence="1">
    <location>
        <begin position="40"/>
        <end position="49"/>
    </location>
</feature>
<comment type="caution">
    <text evidence="3">The sequence shown here is derived from an EMBL/GenBank/DDBJ whole genome shotgun (WGS) entry which is preliminary data.</text>
</comment>
<dbReference type="Proteomes" id="UP001163846">
    <property type="component" value="Unassembled WGS sequence"/>
</dbReference>
<accession>A0AA38NYN8</accession>
<keyword evidence="4" id="KW-1185">Reference proteome</keyword>
<evidence type="ECO:0000256" key="1">
    <source>
        <dbReference type="SAM" id="MobiDB-lite"/>
    </source>
</evidence>
<evidence type="ECO:0008006" key="5">
    <source>
        <dbReference type="Google" id="ProtNLM"/>
    </source>
</evidence>
<evidence type="ECO:0000313" key="3">
    <source>
        <dbReference type="EMBL" id="KAJ3833064.1"/>
    </source>
</evidence>
<dbReference type="EMBL" id="MU806781">
    <property type="protein sequence ID" value="KAJ3833064.1"/>
    <property type="molecule type" value="Genomic_DNA"/>
</dbReference>
<keyword evidence="2" id="KW-0732">Signal</keyword>
<organism evidence="3 4">
    <name type="scientific">Lentinula raphanica</name>
    <dbReference type="NCBI Taxonomy" id="153919"/>
    <lineage>
        <taxon>Eukaryota</taxon>
        <taxon>Fungi</taxon>
        <taxon>Dikarya</taxon>
        <taxon>Basidiomycota</taxon>
        <taxon>Agaricomycotina</taxon>
        <taxon>Agaricomycetes</taxon>
        <taxon>Agaricomycetidae</taxon>
        <taxon>Agaricales</taxon>
        <taxon>Marasmiineae</taxon>
        <taxon>Omphalotaceae</taxon>
        <taxon>Lentinula</taxon>
    </lineage>
</organism>
<evidence type="ECO:0000256" key="2">
    <source>
        <dbReference type="SAM" id="SignalP"/>
    </source>
</evidence>
<feature type="region of interest" description="Disordered" evidence="1">
    <location>
        <begin position="31"/>
        <end position="51"/>
    </location>
</feature>
<proteinExistence type="predicted"/>
<feature type="chain" id="PRO_5041327242" description="RxLR effector protein" evidence="2">
    <location>
        <begin position="26"/>
        <end position="245"/>
    </location>
</feature>